<evidence type="ECO:0000313" key="3">
    <source>
        <dbReference type="Proteomes" id="UP001208570"/>
    </source>
</evidence>
<dbReference type="EMBL" id="JAODUP010000709">
    <property type="protein sequence ID" value="KAK2145017.1"/>
    <property type="molecule type" value="Genomic_DNA"/>
</dbReference>
<accession>A0AAD9J1V1</accession>
<dbReference type="InterPro" id="IPR005069">
    <property type="entry name" value="Nucl-diP-sugar_transferase"/>
</dbReference>
<dbReference type="PANTHER" id="PTHR47032:SF1">
    <property type="entry name" value="UDP-D-XYLOSE:L-FUCOSE ALPHA-1,3-D-XYLOSYLTRANSFERASE-RELATED"/>
    <property type="match status" value="1"/>
</dbReference>
<dbReference type="Pfam" id="PF03407">
    <property type="entry name" value="Nucleotid_trans"/>
    <property type="match status" value="1"/>
</dbReference>
<dbReference type="Proteomes" id="UP001208570">
    <property type="component" value="Unassembled WGS sequence"/>
</dbReference>
<evidence type="ECO:0000313" key="2">
    <source>
        <dbReference type="EMBL" id="KAK2145017.1"/>
    </source>
</evidence>
<name>A0AAD9J1V1_9ANNE</name>
<dbReference type="PANTHER" id="PTHR47032">
    <property type="entry name" value="UDP-D-XYLOSE:L-FUCOSE ALPHA-1,3-D-XYLOSYLTRANSFERASE-RELATED"/>
    <property type="match status" value="1"/>
</dbReference>
<organism evidence="2 3">
    <name type="scientific">Paralvinella palmiformis</name>
    <dbReference type="NCBI Taxonomy" id="53620"/>
    <lineage>
        <taxon>Eukaryota</taxon>
        <taxon>Metazoa</taxon>
        <taxon>Spiralia</taxon>
        <taxon>Lophotrochozoa</taxon>
        <taxon>Annelida</taxon>
        <taxon>Polychaeta</taxon>
        <taxon>Sedentaria</taxon>
        <taxon>Canalipalpata</taxon>
        <taxon>Terebellida</taxon>
        <taxon>Terebelliformia</taxon>
        <taxon>Alvinellidae</taxon>
        <taxon>Paralvinella</taxon>
    </lineage>
</organism>
<dbReference type="AlphaFoldDB" id="A0AAD9J1V1"/>
<feature type="domain" description="Nucleotide-diphospho-sugar transferase" evidence="1">
    <location>
        <begin position="82"/>
        <end position="283"/>
    </location>
</feature>
<evidence type="ECO:0000259" key="1">
    <source>
        <dbReference type="Pfam" id="PF03407"/>
    </source>
</evidence>
<proteinExistence type="predicted"/>
<reference evidence="2" key="1">
    <citation type="journal article" date="2023" name="Mol. Biol. Evol.">
        <title>Third-Generation Sequencing Reveals the Adaptive Role of the Epigenome in Three Deep-Sea Polychaetes.</title>
        <authorList>
            <person name="Perez M."/>
            <person name="Aroh O."/>
            <person name="Sun Y."/>
            <person name="Lan Y."/>
            <person name="Juniper S.K."/>
            <person name="Young C.R."/>
            <person name="Angers B."/>
            <person name="Qian P.Y."/>
        </authorList>
    </citation>
    <scope>NUCLEOTIDE SEQUENCE</scope>
    <source>
        <strain evidence="2">P08H-3</strain>
    </source>
</reference>
<sequence length="489" mass="56688">MTTYNTHIDNLKAKEVGTAIDTVVKTIHSRVSSLSGLELKEYNDSLTVHASSDKVIILSFVDMSFLDMALNFYETSIVKFNIDNYLFLTNDATTCQMFRFKMINCYFYAQHKDTTNEATIYNSIEFNKKMAIRPYFILDALICGFTVLHCDVDVVFFRNPLTDLKSSVTSDVACLLDIEQCNAGFVYIKPTTFALDLYTTIIKTIHVFQLDDQTALKRALDSLTKIYQSHVHHNQTLDDNKYQCGVKYFQIGERYFIESSPCPRCIVVHNNWIVTKEAKRYRFRELLLWSYDNNGYYSNTSTKYIIYSNPPISSSLQKDSISLELNTLKTVLYIGHVLKRVVILPRFHLAKSSNSKRQSTERPLNNWLKMADFDGQFFEKYRENCFLRHPKVPEMIKNDITSPFWIKTEQSMAILGYHPPGVSVITPHDKKMISTRELEELFGSQRSSVLNFHSLYGLFGTDVIPKSAEMLPFNRKLKLAFKYTYYNQL</sequence>
<dbReference type="GO" id="GO:0016757">
    <property type="term" value="F:glycosyltransferase activity"/>
    <property type="evidence" value="ECO:0007669"/>
    <property type="project" value="TreeGrafter"/>
</dbReference>
<dbReference type="GO" id="GO:0005794">
    <property type="term" value="C:Golgi apparatus"/>
    <property type="evidence" value="ECO:0007669"/>
    <property type="project" value="TreeGrafter"/>
</dbReference>
<gene>
    <name evidence="2" type="ORF">LSH36_709g01032</name>
</gene>
<comment type="caution">
    <text evidence="2">The sequence shown here is derived from an EMBL/GenBank/DDBJ whole genome shotgun (WGS) entry which is preliminary data.</text>
</comment>
<protein>
    <recommendedName>
        <fullName evidence="1">Nucleotide-diphospho-sugar transferase domain-containing protein</fullName>
    </recommendedName>
</protein>
<keyword evidence="3" id="KW-1185">Reference proteome</keyword>
<dbReference type="InterPro" id="IPR052636">
    <property type="entry name" value="UDP-D-xylose:L-fucose_XylT"/>
</dbReference>